<dbReference type="InterPro" id="IPR036661">
    <property type="entry name" value="Luciferase-like_sf"/>
</dbReference>
<feature type="binding site" evidence="6">
    <location>
        <position position="156"/>
    </location>
    <ligand>
        <name>FMN</name>
        <dbReference type="ChEBI" id="CHEBI:58210"/>
    </ligand>
</feature>
<feature type="binding site" evidence="6">
    <location>
        <position position="102"/>
    </location>
    <ligand>
        <name>FMN</name>
        <dbReference type="ChEBI" id="CHEBI:58210"/>
    </ligand>
</feature>
<feature type="domain" description="Luciferase-like" evidence="7">
    <location>
        <begin position="32"/>
        <end position="317"/>
    </location>
</feature>
<dbReference type="SUPFAM" id="SSF51679">
    <property type="entry name" value="Bacterial luciferase-like"/>
    <property type="match status" value="1"/>
</dbReference>
<dbReference type="STRING" id="1123062.SAMN02745775_111167"/>
<dbReference type="RefSeq" id="WP_092962248.1">
    <property type="nucleotide sequence ID" value="NZ_FOSQ01000011.1"/>
</dbReference>
<evidence type="ECO:0000256" key="1">
    <source>
        <dbReference type="ARBA" id="ARBA00022630"/>
    </source>
</evidence>
<proteinExistence type="inferred from homology"/>
<evidence type="ECO:0000313" key="9">
    <source>
        <dbReference type="Proteomes" id="UP000199473"/>
    </source>
</evidence>
<dbReference type="InterPro" id="IPR016215">
    <property type="entry name" value="NTA_MOA"/>
</dbReference>
<dbReference type="InterPro" id="IPR051260">
    <property type="entry name" value="Diverse_substr_monoxygenases"/>
</dbReference>
<name>A0A1I4DNK1_9PROT</name>
<keyword evidence="2 6" id="KW-0288">FMN</keyword>
<comment type="similarity">
    <text evidence="5">Belongs to the NtaA/SnaA/DszA monooxygenase family.</text>
</comment>
<evidence type="ECO:0000256" key="5">
    <source>
        <dbReference type="ARBA" id="ARBA00033748"/>
    </source>
</evidence>
<evidence type="ECO:0000256" key="2">
    <source>
        <dbReference type="ARBA" id="ARBA00022643"/>
    </source>
</evidence>
<dbReference type="OrthoDB" id="9779442at2"/>
<dbReference type="EMBL" id="FOSQ01000011">
    <property type="protein sequence ID" value="SFK94663.1"/>
    <property type="molecule type" value="Genomic_DNA"/>
</dbReference>
<accession>A0A1I4DNK1</accession>
<dbReference type="PIRSF" id="PIRSF000337">
    <property type="entry name" value="NTA_MOA"/>
    <property type="match status" value="1"/>
</dbReference>
<organism evidence="8 9">
    <name type="scientific">Falsiroseomonas stagni DSM 19981</name>
    <dbReference type="NCBI Taxonomy" id="1123062"/>
    <lineage>
        <taxon>Bacteria</taxon>
        <taxon>Pseudomonadati</taxon>
        <taxon>Pseudomonadota</taxon>
        <taxon>Alphaproteobacteria</taxon>
        <taxon>Acetobacterales</taxon>
        <taxon>Roseomonadaceae</taxon>
        <taxon>Falsiroseomonas</taxon>
    </lineage>
</organism>
<sequence length="445" mass="49265">MAPRMHLALDLSMTHLDGRWRSAGSWVNSLYPDPAVFEDIARIAERGCIDMLFFGDGTGIPSTWKGSEDDAVRWGIGWPRQDMSPYIALMARATKHIGFGLTYASTFMHPFYVARLLNSLDHVTGGRIAFNVITSTRRADAANYGFDELMEHNARYERMEEFIDVCKGLWRSIDADAFQWDRDSGVVADPAKVRPIHHDGRFFKVRGPLSVVPSPQIEPVLIQAGGSPRGIQASAYFAEHVFAAGPPLAQKQKHRAALDAALVKQGRDPSKVGILFSTPLIVAETESEARARKENLLTMIPPEGVGAYLSHNIGYDFSQLPSRFKPAELNKAIAATGASPMGLLHQLVLAHGEDLEMTPEEFFQHGLRSATGYDRTFAGDARQVADYLEGEFDGAGQRGGFMVSHPQATPRDTLSLVDFLVPELQRRGRLRTRYEGKTLRDNLLA</sequence>
<keyword evidence="4 8" id="KW-0503">Monooxygenase</keyword>
<dbReference type="Proteomes" id="UP000199473">
    <property type="component" value="Unassembled WGS sequence"/>
</dbReference>
<dbReference type="InterPro" id="IPR011251">
    <property type="entry name" value="Luciferase-like_dom"/>
</dbReference>
<evidence type="ECO:0000256" key="4">
    <source>
        <dbReference type="ARBA" id="ARBA00023033"/>
    </source>
</evidence>
<reference evidence="8 9" key="1">
    <citation type="submission" date="2016-10" db="EMBL/GenBank/DDBJ databases">
        <authorList>
            <person name="de Groot N.N."/>
        </authorList>
    </citation>
    <scope>NUCLEOTIDE SEQUENCE [LARGE SCALE GENOMIC DNA]</scope>
    <source>
        <strain evidence="8 9">DSM 19981</strain>
    </source>
</reference>
<gene>
    <name evidence="8" type="ORF">SAMN02745775_111167</name>
</gene>
<evidence type="ECO:0000313" key="8">
    <source>
        <dbReference type="EMBL" id="SFK94663.1"/>
    </source>
</evidence>
<dbReference type="Gene3D" id="3.20.20.30">
    <property type="entry name" value="Luciferase-like domain"/>
    <property type="match status" value="1"/>
</dbReference>
<keyword evidence="1 6" id="KW-0285">Flavoprotein</keyword>
<protein>
    <submittedName>
        <fullName evidence="8">FMN-dependent oxidoreductase, nitrilotriacetate monooxygenase family</fullName>
    </submittedName>
</protein>
<dbReference type="GO" id="GO:0004497">
    <property type="term" value="F:monooxygenase activity"/>
    <property type="evidence" value="ECO:0007669"/>
    <property type="project" value="UniProtKB-KW"/>
</dbReference>
<keyword evidence="3" id="KW-0560">Oxidoreductase</keyword>
<dbReference type="AlphaFoldDB" id="A0A1I4DNK1"/>
<evidence type="ECO:0000256" key="3">
    <source>
        <dbReference type="ARBA" id="ARBA00023002"/>
    </source>
</evidence>
<dbReference type="PANTHER" id="PTHR30011:SF16">
    <property type="entry name" value="C2H2 FINGER DOMAIN TRANSCRIPTION FACTOR (EUROFUNG)-RELATED"/>
    <property type="match status" value="1"/>
</dbReference>
<dbReference type="Pfam" id="PF00296">
    <property type="entry name" value="Bac_luciferase"/>
    <property type="match status" value="1"/>
</dbReference>
<evidence type="ECO:0000256" key="6">
    <source>
        <dbReference type="PIRSR" id="PIRSR000337-1"/>
    </source>
</evidence>
<keyword evidence="9" id="KW-1185">Reference proteome</keyword>
<feature type="binding site" evidence="6">
    <location>
        <position position="227"/>
    </location>
    <ligand>
        <name>FMN</name>
        <dbReference type="ChEBI" id="CHEBI:58210"/>
    </ligand>
</feature>
<dbReference type="GO" id="GO:0016705">
    <property type="term" value="F:oxidoreductase activity, acting on paired donors, with incorporation or reduction of molecular oxygen"/>
    <property type="evidence" value="ECO:0007669"/>
    <property type="project" value="InterPro"/>
</dbReference>
<evidence type="ECO:0000259" key="7">
    <source>
        <dbReference type="Pfam" id="PF00296"/>
    </source>
</evidence>
<dbReference type="NCBIfam" id="TIGR03860">
    <property type="entry name" value="FMN_nitrolo"/>
    <property type="match status" value="1"/>
</dbReference>
<feature type="binding site" evidence="6">
    <location>
        <position position="152"/>
    </location>
    <ligand>
        <name>FMN</name>
        <dbReference type="ChEBI" id="CHEBI:58210"/>
    </ligand>
</feature>
<dbReference type="PANTHER" id="PTHR30011">
    <property type="entry name" value="ALKANESULFONATE MONOOXYGENASE-RELATED"/>
    <property type="match status" value="1"/>
</dbReference>
<feature type="binding site" evidence="6">
    <location>
        <position position="56"/>
    </location>
    <ligand>
        <name>FMN</name>
        <dbReference type="ChEBI" id="CHEBI:58210"/>
    </ligand>
</feature>